<evidence type="ECO:0000256" key="1">
    <source>
        <dbReference type="SAM" id="MobiDB-lite"/>
    </source>
</evidence>
<dbReference type="RefSeq" id="XP_020995794.1">
    <property type="nucleotide sequence ID" value="XM_021140135.2"/>
</dbReference>
<dbReference type="GeneID" id="110279895"/>
<name>A0A6P5NH09_ARADU</name>
<dbReference type="KEGG" id="adu:110279895"/>
<gene>
    <name evidence="3" type="primary">LOC110279895</name>
</gene>
<evidence type="ECO:0000313" key="2">
    <source>
        <dbReference type="Proteomes" id="UP000515211"/>
    </source>
</evidence>
<proteinExistence type="predicted"/>
<organism evidence="2 3">
    <name type="scientific">Arachis duranensis</name>
    <name type="common">Wild peanut</name>
    <dbReference type="NCBI Taxonomy" id="130453"/>
    <lineage>
        <taxon>Eukaryota</taxon>
        <taxon>Viridiplantae</taxon>
        <taxon>Streptophyta</taxon>
        <taxon>Embryophyta</taxon>
        <taxon>Tracheophyta</taxon>
        <taxon>Spermatophyta</taxon>
        <taxon>Magnoliopsida</taxon>
        <taxon>eudicotyledons</taxon>
        <taxon>Gunneridae</taxon>
        <taxon>Pentapetalae</taxon>
        <taxon>rosids</taxon>
        <taxon>fabids</taxon>
        <taxon>Fabales</taxon>
        <taxon>Fabaceae</taxon>
        <taxon>Papilionoideae</taxon>
        <taxon>50 kb inversion clade</taxon>
        <taxon>dalbergioids sensu lato</taxon>
        <taxon>Dalbergieae</taxon>
        <taxon>Pterocarpus clade</taxon>
        <taxon>Arachis</taxon>
    </lineage>
</organism>
<evidence type="ECO:0000313" key="3">
    <source>
        <dbReference type="RefSeq" id="XP_020995794.1"/>
    </source>
</evidence>
<reference evidence="3" key="2">
    <citation type="submission" date="2025-08" db="UniProtKB">
        <authorList>
            <consortium name="RefSeq"/>
        </authorList>
    </citation>
    <scope>IDENTIFICATION</scope>
    <source>
        <tissue evidence="3">Whole plant</tissue>
    </source>
</reference>
<protein>
    <submittedName>
        <fullName evidence="3">Uncharacterized protein LOC110279895</fullName>
    </submittedName>
</protein>
<feature type="region of interest" description="Disordered" evidence="1">
    <location>
        <begin position="1"/>
        <end position="23"/>
    </location>
</feature>
<reference evidence="2" key="1">
    <citation type="journal article" date="2016" name="Nat. Genet.">
        <title>The genome sequences of Arachis duranensis and Arachis ipaensis, the diploid ancestors of cultivated peanut.</title>
        <authorList>
            <person name="Bertioli D.J."/>
            <person name="Cannon S.B."/>
            <person name="Froenicke L."/>
            <person name="Huang G."/>
            <person name="Farmer A.D."/>
            <person name="Cannon E.K."/>
            <person name="Liu X."/>
            <person name="Gao D."/>
            <person name="Clevenger J."/>
            <person name="Dash S."/>
            <person name="Ren L."/>
            <person name="Moretzsohn M.C."/>
            <person name="Shirasawa K."/>
            <person name="Huang W."/>
            <person name="Vidigal B."/>
            <person name="Abernathy B."/>
            <person name="Chu Y."/>
            <person name="Niederhuth C.E."/>
            <person name="Umale P."/>
            <person name="Araujo A.C."/>
            <person name="Kozik A."/>
            <person name="Kim K.D."/>
            <person name="Burow M.D."/>
            <person name="Varshney R.K."/>
            <person name="Wang X."/>
            <person name="Zhang X."/>
            <person name="Barkley N."/>
            <person name="Guimaraes P.M."/>
            <person name="Isobe S."/>
            <person name="Guo B."/>
            <person name="Liao B."/>
            <person name="Stalker H.T."/>
            <person name="Schmitz R.J."/>
            <person name="Scheffler B.E."/>
            <person name="Leal-Bertioli S.C."/>
            <person name="Xun X."/>
            <person name="Jackson S.A."/>
            <person name="Michelmore R."/>
            <person name="Ozias-Akins P."/>
        </authorList>
    </citation>
    <scope>NUCLEOTIDE SEQUENCE [LARGE SCALE GENOMIC DNA]</scope>
    <source>
        <strain evidence="2">cv. V14167</strain>
    </source>
</reference>
<accession>A0A6P5NH09</accession>
<keyword evidence="2" id="KW-1185">Reference proteome</keyword>
<dbReference type="AlphaFoldDB" id="A0A6P5NH09"/>
<sequence>MLSPSKAKSKKQQSKAKLRPKRHAVASASIIDVVENDQVAATIISPSEFLITAPPPFAPSFEIAASTFNLKIFGSGGTQHIKLRLPGGGSAVKFSVGLDMTVNSWHSRKRPLFPFPIWFSDSSIQAPIE</sequence>
<dbReference type="Proteomes" id="UP000515211">
    <property type="component" value="Chromosome 4"/>
</dbReference>
<feature type="compositionally biased region" description="Basic residues" evidence="1">
    <location>
        <begin position="7"/>
        <end position="23"/>
    </location>
</feature>